<dbReference type="Proteomes" id="UP000219374">
    <property type="component" value="Unassembled WGS sequence"/>
</dbReference>
<accession>A0A286DH87</accession>
<dbReference type="EMBL" id="OCND01000027">
    <property type="protein sequence ID" value="SOD57991.1"/>
    <property type="molecule type" value="Genomic_DNA"/>
</dbReference>
<protein>
    <recommendedName>
        <fullName evidence="3">DUF2059 domain-containing protein</fullName>
    </recommendedName>
</protein>
<evidence type="ECO:0000313" key="2">
    <source>
        <dbReference type="Proteomes" id="UP000219374"/>
    </source>
</evidence>
<proteinExistence type="predicted"/>
<evidence type="ECO:0000313" key="1">
    <source>
        <dbReference type="EMBL" id="SOD57991.1"/>
    </source>
</evidence>
<organism evidence="1 2">
    <name type="scientific">Pseudoxanthomonas wuyuanensis</name>
    <dbReference type="NCBI Taxonomy" id="1073196"/>
    <lineage>
        <taxon>Bacteria</taxon>
        <taxon>Pseudomonadati</taxon>
        <taxon>Pseudomonadota</taxon>
        <taxon>Gammaproteobacteria</taxon>
        <taxon>Lysobacterales</taxon>
        <taxon>Lysobacteraceae</taxon>
        <taxon>Pseudoxanthomonas</taxon>
    </lineage>
</organism>
<reference evidence="1 2" key="1">
    <citation type="submission" date="2017-09" db="EMBL/GenBank/DDBJ databases">
        <authorList>
            <person name="Ehlers B."/>
            <person name="Leendertz F.H."/>
        </authorList>
    </citation>
    <scope>NUCLEOTIDE SEQUENCE [LARGE SCALE GENOMIC DNA]</scope>
    <source>
        <strain evidence="1 2">CGMCC 1.10978</strain>
    </source>
</reference>
<gene>
    <name evidence="1" type="ORF">SAMN06296416_1271</name>
</gene>
<keyword evidence="2" id="KW-1185">Reference proteome</keyword>
<sequence length="156" mass="16517">MPAVATDSAASRLAQAARFDYATKLATTLALQGHIPKANFDCVAAIPLGTYTGPIAGFIGSKLNTDEIATALSFYESPVGGKYTQYGIVQFYKLKAIPEDLTVPDIDKNEMQQIVAFSRSSAGVKLMAPDFSRGMVLAAKSAEDKELVACGYKGAL</sequence>
<name>A0A286DH87_9GAMM</name>
<dbReference type="AlphaFoldDB" id="A0A286DH87"/>
<evidence type="ECO:0008006" key="3">
    <source>
        <dbReference type="Google" id="ProtNLM"/>
    </source>
</evidence>